<evidence type="ECO:0000313" key="2">
    <source>
        <dbReference type="EMBL" id="KAF7384284.1"/>
    </source>
</evidence>
<dbReference type="Proteomes" id="UP000614350">
    <property type="component" value="Unassembled WGS sequence"/>
</dbReference>
<reference evidence="2" key="1">
    <citation type="journal article" date="2020" name="G3 (Bethesda)">
        <title>High-Quality Assemblies for Three Invasive Social Wasps from the &lt;i&gt;Vespula&lt;/i&gt; Genus.</title>
        <authorList>
            <person name="Harrop T.W.R."/>
            <person name="Guhlin J."/>
            <person name="McLaughlin G.M."/>
            <person name="Permina E."/>
            <person name="Stockwell P."/>
            <person name="Gilligan J."/>
            <person name="Le Lec M.F."/>
            <person name="Gruber M.A.M."/>
            <person name="Quinn O."/>
            <person name="Lovegrove M."/>
            <person name="Duncan E.J."/>
            <person name="Remnant E.J."/>
            <person name="Van Eeckhoven J."/>
            <person name="Graham B."/>
            <person name="Knapp R.A."/>
            <person name="Langford K.W."/>
            <person name="Kronenberg Z."/>
            <person name="Press M.O."/>
            <person name="Eacker S.M."/>
            <person name="Wilson-Rankin E.E."/>
            <person name="Purcell J."/>
            <person name="Lester P.J."/>
            <person name="Dearden P.K."/>
        </authorList>
    </citation>
    <scope>NUCLEOTIDE SEQUENCE</scope>
    <source>
        <strain evidence="2">Marl-1</strain>
    </source>
</reference>
<evidence type="ECO:0000313" key="3">
    <source>
        <dbReference type="Proteomes" id="UP000614350"/>
    </source>
</evidence>
<feature type="region of interest" description="Disordered" evidence="1">
    <location>
        <begin position="27"/>
        <end position="46"/>
    </location>
</feature>
<keyword evidence="3" id="KW-1185">Reference proteome</keyword>
<evidence type="ECO:0000256" key="1">
    <source>
        <dbReference type="SAM" id="MobiDB-lite"/>
    </source>
</evidence>
<proteinExistence type="predicted"/>
<name>A0A834JC04_VESVU</name>
<organism evidence="2 3">
    <name type="scientific">Vespula vulgaris</name>
    <name type="common">Yellow jacket</name>
    <name type="synonym">Wasp</name>
    <dbReference type="NCBI Taxonomy" id="7454"/>
    <lineage>
        <taxon>Eukaryota</taxon>
        <taxon>Metazoa</taxon>
        <taxon>Ecdysozoa</taxon>
        <taxon>Arthropoda</taxon>
        <taxon>Hexapoda</taxon>
        <taxon>Insecta</taxon>
        <taxon>Pterygota</taxon>
        <taxon>Neoptera</taxon>
        <taxon>Endopterygota</taxon>
        <taxon>Hymenoptera</taxon>
        <taxon>Apocrita</taxon>
        <taxon>Aculeata</taxon>
        <taxon>Vespoidea</taxon>
        <taxon>Vespidae</taxon>
        <taxon>Vespinae</taxon>
        <taxon>Vespula</taxon>
    </lineage>
</organism>
<comment type="caution">
    <text evidence="2">The sequence shown here is derived from an EMBL/GenBank/DDBJ whole genome shotgun (WGS) entry which is preliminary data.</text>
</comment>
<dbReference type="EMBL" id="JACSEA010000016">
    <property type="protein sequence ID" value="KAF7384284.1"/>
    <property type="molecule type" value="Genomic_DNA"/>
</dbReference>
<gene>
    <name evidence="2" type="ORF">HZH66_012534</name>
</gene>
<accession>A0A834JC04</accession>
<dbReference type="AlphaFoldDB" id="A0A834JC04"/>
<sequence length="99" mass="11872">MELTWWGEEERRKERWKRWRRYTGTANQEWGAPDQQVPGMERPTRPKGSAVVVLPFRCSSNVRMQHLAARMALRKNITPYDDNENLCHLNDPFDFKRII</sequence>
<protein>
    <submittedName>
        <fullName evidence="2">Uncharacterized protein</fullName>
    </submittedName>
</protein>